<reference evidence="1" key="1">
    <citation type="submission" date="2022-02" db="EMBL/GenBank/DDBJ databases">
        <title>Plant Genome Project.</title>
        <authorList>
            <person name="Zhang R.-G."/>
        </authorList>
    </citation>
    <scope>NUCLEOTIDE SEQUENCE</scope>
    <source>
        <strain evidence="1">AT1</strain>
    </source>
</reference>
<evidence type="ECO:0000313" key="1">
    <source>
        <dbReference type="EMBL" id="KAI8536220.1"/>
    </source>
</evidence>
<dbReference type="Proteomes" id="UP001062846">
    <property type="component" value="Chromosome 10"/>
</dbReference>
<accession>A0ACC0M5W2</accession>
<gene>
    <name evidence="1" type="ORF">RHMOL_Rhmol10G0239200</name>
</gene>
<protein>
    <submittedName>
        <fullName evidence="1">Uncharacterized protein</fullName>
    </submittedName>
</protein>
<name>A0ACC0M5W2_RHOML</name>
<keyword evidence="2" id="KW-1185">Reference proteome</keyword>
<proteinExistence type="predicted"/>
<organism evidence="1 2">
    <name type="scientific">Rhododendron molle</name>
    <name type="common">Chinese azalea</name>
    <name type="synonym">Azalea mollis</name>
    <dbReference type="NCBI Taxonomy" id="49168"/>
    <lineage>
        <taxon>Eukaryota</taxon>
        <taxon>Viridiplantae</taxon>
        <taxon>Streptophyta</taxon>
        <taxon>Embryophyta</taxon>
        <taxon>Tracheophyta</taxon>
        <taxon>Spermatophyta</taxon>
        <taxon>Magnoliopsida</taxon>
        <taxon>eudicotyledons</taxon>
        <taxon>Gunneridae</taxon>
        <taxon>Pentapetalae</taxon>
        <taxon>asterids</taxon>
        <taxon>Ericales</taxon>
        <taxon>Ericaceae</taxon>
        <taxon>Ericoideae</taxon>
        <taxon>Rhodoreae</taxon>
        <taxon>Rhododendron</taxon>
    </lineage>
</organism>
<sequence length="191" mass="21533">MMQQTGPSRKRMAFGLEPQTAPYLLAGPPAILRGATGACIEAVRFENGGEIIGESAEFLFVLLVNRAIWLKMRKPPPDGREYRQTPEERKKLDGLYECILCACCTTSCPSYWWNPEEFPGPAALLQAYHWISDSRDDFSDARLQALTEDKRRLYRCRTIKNCTATCPKSLDPAAKIHKMKARHLSSLPIEG</sequence>
<comment type="caution">
    <text evidence="1">The sequence shown here is derived from an EMBL/GenBank/DDBJ whole genome shotgun (WGS) entry which is preliminary data.</text>
</comment>
<dbReference type="EMBL" id="CM046397">
    <property type="protein sequence ID" value="KAI8536220.1"/>
    <property type="molecule type" value="Genomic_DNA"/>
</dbReference>
<evidence type="ECO:0000313" key="2">
    <source>
        <dbReference type="Proteomes" id="UP001062846"/>
    </source>
</evidence>